<evidence type="ECO:0000313" key="1">
    <source>
        <dbReference type="EMBL" id="TNN64503.1"/>
    </source>
</evidence>
<evidence type="ECO:0000313" key="2">
    <source>
        <dbReference type="Proteomes" id="UP000314294"/>
    </source>
</evidence>
<protein>
    <submittedName>
        <fullName evidence="1">Uncharacterized protein</fullName>
    </submittedName>
</protein>
<name>A0A4Z2HHT1_9TELE</name>
<dbReference type="AlphaFoldDB" id="A0A4Z2HHT1"/>
<gene>
    <name evidence="1" type="ORF">EYF80_025251</name>
</gene>
<comment type="caution">
    <text evidence="1">The sequence shown here is derived from an EMBL/GenBank/DDBJ whole genome shotgun (WGS) entry which is preliminary data.</text>
</comment>
<sequence length="69" mass="7558">MDAVAKQRSAQPLLSKNIERSLKGKVQTGRLTPAALHRLLLLLRRVKEGNHSSFLLLPVDSNTLKASAV</sequence>
<proteinExistence type="predicted"/>
<organism evidence="1 2">
    <name type="scientific">Liparis tanakae</name>
    <name type="common">Tanaka's snailfish</name>
    <dbReference type="NCBI Taxonomy" id="230148"/>
    <lineage>
        <taxon>Eukaryota</taxon>
        <taxon>Metazoa</taxon>
        <taxon>Chordata</taxon>
        <taxon>Craniata</taxon>
        <taxon>Vertebrata</taxon>
        <taxon>Euteleostomi</taxon>
        <taxon>Actinopterygii</taxon>
        <taxon>Neopterygii</taxon>
        <taxon>Teleostei</taxon>
        <taxon>Neoteleostei</taxon>
        <taxon>Acanthomorphata</taxon>
        <taxon>Eupercaria</taxon>
        <taxon>Perciformes</taxon>
        <taxon>Cottioidei</taxon>
        <taxon>Cottales</taxon>
        <taxon>Liparidae</taxon>
        <taxon>Liparis</taxon>
    </lineage>
</organism>
<accession>A0A4Z2HHT1</accession>
<keyword evidence="2" id="KW-1185">Reference proteome</keyword>
<reference evidence="1 2" key="1">
    <citation type="submission" date="2019-03" db="EMBL/GenBank/DDBJ databases">
        <title>First draft genome of Liparis tanakae, snailfish: a comprehensive survey of snailfish specific genes.</title>
        <authorList>
            <person name="Kim W."/>
            <person name="Song I."/>
            <person name="Jeong J.-H."/>
            <person name="Kim D."/>
            <person name="Kim S."/>
            <person name="Ryu S."/>
            <person name="Song J.Y."/>
            <person name="Lee S.K."/>
        </authorList>
    </citation>
    <scope>NUCLEOTIDE SEQUENCE [LARGE SCALE GENOMIC DNA]</scope>
    <source>
        <tissue evidence="1">Muscle</tissue>
    </source>
</reference>
<dbReference type="EMBL" id="SRLO01000251">
    <property type="protein sequence ID" value="TNN64503.1"/>
    <property type="molecule type" value="Genomic_DNA"/>
</dbReference>
<dbReference type="Proteomes" id="UP000314294">
    <property type="component" value="Unassembled WGS sequence"/>
</dbReference>